<dbReference type="AlphaFoldDB" id="A0A174NSZ4"/>
<gene>
    <name evidence="2" type="ORF">ERS852520_01544</name>
</gene>
<dbReference type="Proteomes" id="UP000095564">
    <property type="component" value="Unassembled WGS sequence"/>
</dbReference>
<reference evidence="2 3" key="1">
    <citation type="submission" date="2015-09" db="EMBL/GenBank/DDBJ databases">
        <authorList>
            <consortium name="Pathogen Informatics"/>
        </authorList>
    </citation>
    <scope>NUCLEOTIDE SEQUENCE [LARGE SCALE GENOMIC DNA]</scope>
    <source>
        <strain evidence="2 3">2789STDY5834908</strain>
    </source>
</reference>
<feature type="transmembrane region" description="Helical" evidence="1">
    <location>
        <begin position="7"/>
        <end position="24"/>
    </location>
</feature>
<keyword evidence="1" id="KW-0812">Transmembrane</keyword>
<protein>
    <submittedName>
        <fullName evidence="2">Uncharacterized protein</fullName>
    </submittedName>
</protein>
<evidence type="ECO:0000313" key="3">
    <source>
        <dbReference type="Proteomes" id="UP000095564"/>
    </source>
</evidence>
<proteinExistence type="predicted"/>
<dbReference type="RefSeq" id="WP_055160067.1">
    <property type="nucleotide sequence ID" value="NZ_CZAU01000013.1"/>
</dbReference>
<sequence>MKATIKGIVMGVVVAFIMVLPFLLTTAPDVIYKLRKDHSNMQTISLNVEDKYYKKYNRMLERWKIVVKYNNKEKEIEVSKDDFYKIKVGDKVLCNVYCQGKKIVAIELNEHWKETS</sequence>
<keyword evidence="1" id="KW-1133">Transmembrane helix</keyword>
<evidence type="ECO:0000313" key="2">
    <source>
        <dbReference type="EMBL" id="CUP51872.1"/>
    </source>
</evidence>
<dbReference type="EMBL" id="CZAU01000013">
    <property type="protein sequence ID" value="CUP51872.1"/>
    <property type="molecule type" value="Genomic_DNA"/>
</dbReference>
<organism evidence="2 3">
    <name type="scientific">Anaerostipes hadrus</name>
    <dbReference type="NCBI Taxonomy" id="649756"/>
    <lineage>
        <taxon>Bacteria</taxon>
        <taxon>Bacillati</taxon>
        <taxon>Bacillota</taxon>
        <taxon>Clostridia</taxon>
        <taxon>Lachnospirales</taxon>
        <taxon>Lachnospiraceae</taxon>
        <taxon>Anaerostipes</taxon>
    </lineage>
</organism>
<evidence type="ECO:0000256" key="1">
    <source>
        <dbReference type="SAM" id="Phobius"/>
    </source>
</evidence>
<keyword evidence="1" id="KW-0472">Membrane</keyword>
<accession>A0A174NSZ4</accession>
<name>A0A174NSZ4_ANAHA</name>